<keyword evidence="1" id="KW-0472">Membrane</keyword>
<gene>
    <name evidence="3" type="ORF">DA73_0207900</name>
    <name evidence="2" type="ORF">DA73_0400021250</name>
</gene>
<dbReference type="RefSeq" id="WP_038085239.1">
    <property type="nucleotide sequence ID" value="NZ_JHEG04000001.1"/>
</dbReference>
<accession>A0A0C1R6N2</accession>
<keyword evidence="1" id="KW-0812">Transmembrane</keyword>
<reference evidence="3" key="1">
    <citation type="journal article" date="2015" name="Genome Announc.">
        <title>Draft Genome Sequence of Tolypothrix boutellei Strain VB521301.</title>
        <authorList>
            <person name="Chandrababunaidu M.M."/>
            <person name="Singh D."/>
            <person name="Sen D."/>
            <person name="Bhan S."/>
            <person name="Das S."/>
            <person name="Gupta A."/>
            <person name="Adhikary S.P."/>
            <person name="Tripathy S."/>
        </authorList>
    </citation>
    <scope>NUCLEOTIDE SEQUENCE</scope>
    <source>
        <strain evidence="3">VB521301</strain>
    </source>
</reference>
<name>A0A0C1R6N2_9CYAN</name>
<feature type="transmembrane region" description="Helical" evidence="1">
    <location>
        <begin position="229"/>
        <end position="251"/>
    </location>
</feature>
<feature type="transmembrane region" description="Helical" evidence="1">
    <location>
        <begin position="432"/>
        <end position="453"/>
    </location>
</feature>
<dbReference type="Proteomes" id="UP000029738">
    <property type="component" value="Unassembled WGS sequence"/>
</dbReference>
<evidence type="ECO:0000313" key="2">
    <source>
        <dbReference type="EMBL" id="KAF3887739.1"/>
    </source>
</evidence>
<dbReference type="AlphaFoldDB" id="A0A0C1R6N2"/>
<dbReference type="EMBL" id="JHEG04000001">
    <property type="protein sequence ID" value="KAF3887739.1"/>
    <property type="molecule type" value="Genomic_DNA"/>
</dbReference>
<evidence type="ECO:0000313" key="4">
    <source>
        <dbReference type="Proteomes" id="UP000029738"/>
    </source>
</evidence>
<evidence type="ECO:0000256" key="1">
    <source>
        <dbReference type="SAM" id="Phobius"/>
    </source>
</evidence>
<feature type="transmembrane region" description="Helical" evidence="1">
    <location>
        <begin position="23"/>
        <end position="42"/>
    </location>
</feature>
<dbReference type="EMBL" id="JHEG02000019">
    <property type="protein sequence ID" value="KIE13279.1"/>
    <property type="molecule type" value="Genomic_DNA"/>
</dbReference>
<organism evidence="3">
    <name type="scientific">Tolypothrix bouteillei VB521301</name>
    <dbReference type="NCBI Taxonomy" id="1479485"/>
    <lineage>
        <taxon>Bacteria</taxon>
        <taxon>Bacillati</taxon>
        <taxon>Cyanobacteriota</taxon>
        <taxon>Cyanophyceae</taxon>
        <taxon>Nostocales</taxon>
        <taxon>Tolypothrichaceae</taxon>
        <taxon>Tolypothrix</taxon>
    </lineage>
</organism>
<sequence>MTSTTPSFSQKIKLTTPRLLKTGLYATWVTSFLVAIATISGIQQQRQMIQTIGKDAAPSVLLAQRIQDSLLGMDANAVNELLVKPGANPRATEYYEERRKAFAERIIAAAENITYGKAEREPIKTMQLLLGDYIAKIQRARDFNERGDLNGVLTAYREAAEIMDNKLLPEAEKLKKVNAKKLDETYDLQQIASFYFLFLTIVPALLLVSVLIAIQLFLHWRMRRILNPWLIAATAIAIFFLVHTTQTFLAISHHLKIATKDSFESLRLLREARALVYSSNADESRYLLDKANAVKHEKAFLSKSTIIAQPLHGETLETVAVAGFLANNQKPRLAGLLGEAFNDITFAGEREAAVATLLTFDRYLKIDRQIRLLEQSGKHQEAIALCTGYEKGQSNWAFEEFKKAHNKMQDINQEAFNKAVEQGFKDIEGFEISAAVAAILISVLTLFGLLLRIQEYR</sequence>
<protein>
    <submittedName>
        <fullName evidence="3">Uncharacterized protein</fullName>
    </submittedName>
</protein>
<keyword evidence="1" id="KW-1133">Transmembrane helix</keyword>
<reference evidence="2" key="2">
    <citation type="submission" date="2019-11" db="EMBL/GenBank/DDBJ databases">
        <title>Improved Assembly of Tolypothrix boutellei genome.</title>
        <authorList>
            <person name="Sarangi A.N."/>
            <person name="Mukherjee M."/>
            <person name="Ghosh S."/>
            <person name="Singh D."/>
            <person name="Das A."/>
            <person name="Kant S."/>
            <person name="Prusty A."/>
            <person name="Tripathy S."/>
        </authorList>
    </citation>
    <scope>NUCLEOTIDE SEQUENCE</scope>
    <source>
        <strain evidence="2">VB521301</strain>
    </source>
</reference>
<feature type="transmembrane region" description="Helical" evidence="1">
    <location>
        <begin position="194"/>
        <end position="217"/>
    </location>
</feature>
<comment type="caution">
    <text evidence="3">The sequence shown here is derived from an EMBL/GenBank/DDBJ whole genome shotgun (WGS) entry which is preliminary data.</text>
</comment>
<keyword evidence="4" id="KW-1185">Reference proteome</keyword>
<dbReference type="STRING" id="1479485.DA73_0207900"/>
<proteinExistence type="predicted"/>
<evidence type="ECO:0000313" key="3">
    <source>
        <dbReference type="EMBL" id="KIE13279.1"/>
    </source>
</evidence>
<dbReference type="OrthoDB" id="569023at2"/>